<dbReference type="PANTHER" id="PTHR43739:SF5">
    <property type="entry name" value="EXO-ALPHA-SIALIDASE"/>
    <property type="match status" value="1"/>
</dbReference>
<evidence type="ECO:0000313" key="1">
    <source>
        <dbReference type="EMBL" id="NKE64887.1"/>
    </source>
</evidence>
<name>A0A7X6DCY0_9BURK</name>
<reference evidence="1 2" key="1">
    <citation type="journal article" date="2020" name="Nature">
        <title>Bacterial chemolithoautotrophy via manganese oxidation.</title>
        <authorList>
            <person name="Yu H."/>
            <person name="Leadbetter J.R."/>
        </authorList>
    </citation>
    <scope>NUCLEOTIDE SEQUENCE [LARGE SCALE GENOMIC DNA]</scope>
    <source>
        <strain evidence="1 2">RBP-1</strain>
    </source>
</reference>
<keyword evidence="2" id="KW-1185">Reference proteome</keyword>
<accession>A0A7X6DCY0</accession>
<dbReference type="SUPFAM" id="SSF110296">
    <property type="entry name" value="Oligoxyloglucan reducing end-specific cellobiohydrolase"/>
    <property type="match status" value="1"/>
</dbReference>
<dbReference type="PANTHER" id="PTHR43739">
    <property type="entry name" value="XYLOGLUCANASE (EUROFUNG)"/>
    <property type="match status" value="1"/>
</dbReference>
<organism evidence="1 2">
    <name type="scientific">Ramlibacter lithotrophicus</name>
    <dbReference type="NCBI Taxonomy" id="2606681"/>
    <lineage>
        <taxon>Bacteria</taxon>
        <taxon>Pseudomonadati</taxon>
        <taxon>Pseudomonadota</taxon>
        <taxon>Betaproteobacteria</taxon>
        <taxon>Burkholderiales</taxon>
        <taxon>Comamonadaceae</taxon>
        <taxon>Ramlibacter</taxon>
    </lineage>
</organism>
<dbReference type="RefSeq" id="WP_168105937.1">
    <property type="nucleotide sequence ID" value="NZ_VTOX01000001.1"/>
</dbReference>
<dbReference type="AlphaFoldDB" id="A0A7X6DCY0"/>
<evidence type="ECO:0000313" key="2">
    <source>
        <dbReference type="Proteomes" id="UP000521868"/>
    </source>
</evidence>
<protein>
    <submittedName>
        <fullName evidence="1">Exo-alpha-sialidase</fullName>
    </submittedName>
</protein>
<sequence>MAAGALTLWAGTRKGLIPVRQQGGGWQLGRPHFPGEPVSQVVLRADGNAYAALRLGHFGVKLWKSVDAGASWKEVAAPAFPPKPAEGPWKDDPMPWTVDQVWALEAAADGRLWAGCLPAGLFTSDDAGASWQLVESLWDRPERSEWFGGGYDHPGIHSILVDPRDPAHVTVAISCGGVWQTRDRGATWTNTSSGMVADFMPPERREDPNIQDVHRIDQCRTQPDVLWCQHHGGIFRSTDGGMRWVPVASPAPSGFGFAVGAHPHDPQRAWFVPAHSDAQRMAPEGCMVVTQTRDGGASFAAHGGGLPQRDAYHLVYRHALAVSDDGETLAIGSTTGGLWVSTSGGERWECLSRDLPPIAVLRFA</sequence>
<dbReference type="Gene3D" id="2.130.10.10">
    <property type="entry name" value="YVTN repeat-like/Quinoprotein amine dehydrogenase"/>
    <property type="match status" value="1"/>
</dbReference>
<gene>
    <name evidence="1" type="ORF">RAMLITH_03555</name>
</gene>
<dbReference type="Proteomes" id="UP000521868">
    <property type="component" value="Unassembled WGS sequence"/>
</dbReference>
<comment type="caution">
    <text evidence="1">The sequence shown here is derived from an EMBL/GenBank/DDBJ whole genome shotgun (WGS) entry which is preliminary data.</text>
</comment>
<proteinExistence type="predicted"/>
<dbReference type="GO" id="GO:0010411">
    <property type="term" value="P:xyloglucan metabolic process"/>
    <property type="evidence" value="ECO:0007669"/>
    <property type="project" value="TreeGrafter"/>
</dbReference>
<dbReference type="InterPro" id="IPR052025">
    <property type="entry name" value="Xyloglucanase_GH74"/>
</dbReference>
<dbReference type="EMBL" id="VTOX01000001">
    <property type="protein sequence ID" value="NKE64887.1"/>
    <property type="molecule type" value="Genomic_DNA"/>
</dbReference>
<dbReference type="InterPro" id="IPR015943">
    <property type="entry name" value="WD40/YVTN_repeat-like_dom_sf"/>
</dbReference>